<reference evidence="1 2" key="1">
    <citation type="submission" date="2021-06" db="EMBL/GenBank/DDBJ databases">
        <title>Caerostris extrusa draft genome.</title>
        <authorList>
            <person name="Kono N."/>
            <person name="Arakawa K."/>
        </authorList>
    </citation>
    <scope>NUCLEOTIDE SEQUENCE [LARGE SCALE GENOMIC DNA]</scope>
</reference>
<comment type="caution">
    <text evidence="1">The sequence shown here is derived from an EMBL/GenBank/DDBJ whole genome shotgun (WGS) entry which is preliminary data.</text>
</comment>
<dbReference type="EMBL" id="BPLR01007876">
    <property type="protein sequence ID" value="GIY20398.1"/>
    <property type="molecule type" value="Genomic_DNA"/>
</dbReference>
<sequence length="36" mass="4079">MALEEKQRVKEQAKKLGPVGLKEKARILKESVEANE</sequence>
<feature type="non-terminal residue" evidence="1">
    <location>
        <position position="36"/>
    </location>
</feature>
<evidence type="ECO:0000313" key="1">
    <source>
        <dbReference type="EMBL" id="GIY20398.1"/>
    </source>
</evidence>
<dbReference type="Proteomes" id="UP001054945">
    <property type="component" value="Unassembled WGS sequence"/>
</dbReference>
<proteinExistence type="predicted"/>
<organism evidence="1 2">
    <name type="scientific">Caerostris extrusa</name>
    <name type="common">Bark spider</name>
    <name type="synonym">Caerostris bankana</name>
    <dbReference type="NCBI Taxonomy" id="172846"/>
    <lineage>
        <taxon>Eukaryota</taxon>
        <taxon>Metazoa</taxon>
        <taxon>Ecdysozoa</taxon>
        <taxon>Arthropoda</taxon>
        <taxon>Chelicerata</taxon>
        <taxon>Arachnida</taxon>
        <taxon>Araneae</taxon>
        <taxon>Araneomorphae</taxon>
        <taxon>Entelegynae</taxon>
        <taxon>Araneoidea</taxon>
        <taxon>Araneidae</taxon>
        <taxon>Caerostris</taxon>
    </lineage>
</organism>
<accession>A0AAV4REJ6</accession>
<name>A0AAV4REJ6_CAEEX</name>
<protein>
    <submittedName>
        <fullName evidence="1">Uncharacterized protein</fullName>
    </submittedName>
</protein>
<gene>
    <name evidence="1" type="ORF">CEXT_392211</name>
</gene>
<keyword evidence="2" id="KW-1185">Reference proteome</keyword>
<evidence type="ECO:0000313" key="2">
    <source>
        <dbReference type="Proteomes" id="UP001054945"/>
    </source>
</evidence>
<dbReference type="AlphaFoldDB" id="A0AAV4REJ6"/>